<dbReference type="PANTHER" id="PTHR24305">
    <property type="entry name" value="CYTOCHROME P450"/>
    <property type="match status" value="1"/>
</dbReference>
<dbReference type="PRINTS" id="PR00463">
    <property type="entry name" value="EP450I"/>
</dbReference>
<protein>
    <submittedName>
        <fullName evidence="6">Cytochrome P450</fullName>
    </submittedName>
</protein>
<keyword evidence="4" id="KW-0560">Oxidoreductase</keyword>
<organism evidence="7 8">
    <name type="scientific">Amycolatopsis rubida</name>
    <dbReference type="NCBI Taxonomy" id="112413"/>
    <lineage>
        <taxon>Bacteria</taxon>
        <taxon>Bacillati</taxon>
        <taxon>Actinomycetota</taxon>
        <taxon>Actinomycetes</taxon>
        <taxon>Pseudonocardiales</taxon>
        <taxon>Pseudonocardiaceae</taxon>
        <taxon>Amycolatopsis</taxon>
    </lineage>
</organism>
<dbReference type="GO" id="GO:0016705">
    <property type="term" value="F:oxidoreductase activity, acting on paired donors, with incorporation or reduction of molecular oxygen"/>
    <property type="evidence" value="ECO:0007669"/>
    <property type="project" value="InterPro"/>
</dbReference>
<dbReference type="InterPro" id="IPR036396">
    <property type="entry name" value="Cyt_P450_sf"/>
</dbReference>
<dbReference type="PRINTS" id="PR00385">
    <property type="entry name" value="P450"/>
</dbReference>
<dbReference type="STRING" id="112413.SAMN05421854_106268"/>
<dbReference type="InterPro" id="IPR050121">
    <property type="entry name" value="Cytochrome_P450_monoxygenase"/>
</dbReference>
<dbReference type="GO" id="GO:0004497">
    <property type="term" value="F:monooxygenase activity"/>
    <property type="evidence" value="ECO:0007669"/>
    <property type="project" value="UniProtKB-KW"/>
</dbReference>
<accession>A0A1I5SBU6</accession>
<dbReference type="InterPro" id="IPR002401">
    <property type="entry name" value="Cyt_P450_E_grp-I"/>
</dbReference>
<evidence type="ECO:0000313" key="8">
    <source>
        <dbReference type="Proteomes" id="UP000199137"/>
    </source>
</evidence>
<evidence type="ECO:0000256" key="4">
    <source>
        <dbReference type="RuleBase" id="RU000461"/>
    </source>
</evidence>
<dbReference type="Pfam" id="PF00067">
    <property type="entry name" value="p450"/>
    <property type="match status" value="1"/>
</dbReference>
<feature type="region of interest" description="Disordered" evidence="5">
    <location>
        <begin position="1"/>
        <end position="23"/>
    </location>
</feature>
<comment type="cofactor">
    <cofactor evidence="1 3">
        <name>heme</name>
        <dbReference type="ChEBI" id="CHEBI:30413"/>
    </cofactor>
</comment>
<evidence type="ECO:0000313" key="6">
    <source>
        <dbReference type="EMBL" id="NEC62328.1"/>
    </source>
</evidence>
<reference evidence="6 9" key="2">
    <citation type="submission" date="2020-01" db="EMBL/GenBank/DDBJ databases">
        <title>Insect and environment-associated Actinomycetes.</title>
        <authorList>
            <person name="Currrie C."/>
            <person name="Chevrette M."/>
            <person name="Carlson C."/>
            <person name="Stubbendieck R."/>
            <person name="Wendt-Pienkowski E."/>
        </authorList>
    </citation>
    <scope>NUCLEOTIDE SEQUENCE [LARGE SCALE GENOMIC DNA]</scope>
    <source>
        <strain evidence="6 9">SID8386</strain>
    </source>
</reference>
<dbReference type="PROSITE" id="PS00086">
    <property type="entry name" value="CYTOCHROME_P450"/>
    <property type="match status" value="1"/>
</dbReference>
<dbReference type="Gene3D" id="1.10.630.10">
    <property type="entry name" value="Cytochrome P450"/>
    <property type="match status" value="1"/>
</dbReference>
<sequence length="452" mass="50645">MTSVHTSPAGVSAPPGPAASKFGQTRNFVRDPIDYLDGLHRQFGDIFTVTLVGMPPIVYVANPELARQVFATDRSVGEAGKTRADFLQRMVGDNSILVEDGESWLRHRKLLGSAFHARYLQRYREQIAEIAAAEVARWTLEQELVLRPRMQVIALDVLLRVVFGIHDLERVAQLREMLPRLTAAAARMETVAFVLSRAAWTGLESMLRKIPGSAAARFAVARADVDRILYDEIERRRAAPDIAERTDLMSQLLRASDDDGEKMTDLELRDGLMTLLEAGYETTATAMAWVFERLVRHPRVHDRLVEEVDKDDKYLEAVINETLRTRPIVPVMPRALSGDLELAGYHIPAGWWVAPSVPLLHGREASFDDPEVFRPERFLDTDLPRGTFLPFGGGRRHCLGAQFAMLEMKAVIPEVIKRVRLRTRAGAPPEQQRGSHVLLTPSEGCLVIPGKR</sequence>
<dbReference type="GO" id="GO:0005506">
    <property type="term" value="F:iron ion binding"/>
    <property type="evidence" value="ECO:0007669"/>
    <property type="project" value="InterPro"/>
</dbReference>
<dbReference type="EMBL" id="FOWC01000006">
    <property type="protein sequence ID" value="SFP68180.1"/>
    <property type="molecule type" value="Genomic_DNA"/>
</dbReference>
<comment type="similarity">
    <text evidence="2 4">Belongs to the cytochrome P450 family.</text>
</comment>
<dbReference type="AlphaFoldDB" id="A0A1I5SBU6"/>
<dbReference type="RefSeq" id="WP_067588290.1">
    <property type="nucleotide sequence ID" value="NZ_FOWC01000006.1"/>
</dbReference>
<dbReference type="Proteomes" id="UP000199137">
    <property type="component" value="Unassembled WGS sequence"/>
</dbReference>
<dbReference type="EMBL" id="JAAGNC010000212">
    <property type="protein sequence ID" value="NEC62328.1"/>
    <property type="molecule type" value="Genomic_DNA"/>
</dbReference>
<evidence type="ECO:0000256" key="3">
    <source>
        <dbReference type="PIRSR" id="PIRSR602401-1"/>
    </source>
</evidence>
<reference evidence="7 8" key="1">
    <citation type="submission" date="2016-10" db="EMBL/GenBank/DDBJ databases">
        <authorList>
            <person name="de Groot N.N."/>
        </authorList>
    </citation>
    <scope>NUCLEOTIDE SEQUENCE [LARGE SCALE GENOMIC DNA]</scope>
    <source>
        <strain evidence="7 8">DSM 44637</strain>
    </source>
</reference>
<dbReference type="InterPro" id="IPR017972">
    <property type="entry name" value="Cyt_P450_CS"/>
</dbReference>
<dbReference type="SUPFAM" id="SSF48264">
    <property type="entry name" value="Cytochrome P450"/>
    <property type="match status" value="1"/>
</dbReference>
<evidence type="ECO:0000313" key="9">
    <source>
        <dbReference type="Proteomes" id="UP000470404"/>
    </source>
</evidence>
<dbReference type="PANTHER" id="PTHR24305:SF166">
    <property type="entry name" value="CYTOCHROME P450 12A4, MITOCHONDRIAL-RELATED"/>
    <property type="match status" value="1"/>
</dbReference>
<evidence type="ECO:0000313" key="7">
    <source>
        <dbReference type="EMBL" id="SFP68180.1"/>
    </source>
</evidence>
<keyword evidence="4" id="KW-0503">Monooxygenase</keyword>
<keyword evidence="3 4" id="KW-0349">Heme</keyword>
<gene>
    <name evidence="6" type="ORF">G3I59_43680</name>
    <name evidence="7" type="ORF">SAMN05421854_106268</name>
</gene>
<dbReference type="GO" id="GO:0020037">
    <property type="term" value="F:heme binding"/>
    <property type="evidence" value="ECO:0007669"/>
    <property type="project" value="InterPro"/>
</dbReference>
<keyword evidence="3 4" id="KW-0479">Metal-binding</keyword>
<proteinExistence type="inferred from homology"/>
<evidence type="ECO:0000256" key="1">
    <source>
        <dbReference type="ARBA" id="ARBA00001971"/>
    </source>
</evidence>
<name>A0A1I5SBU6_9PSEU</name>
<keyword evidence="9" id="KW-1185">Reference proteome</keyword>
<evidence type="ECO:0000256" key="5">
    <source>
        <dbReference type="SAM" id="MobiDB-lite"/>
    </source>
</evidence>
<dbReference type="InterPro" id="IPR001128">
    <property type="entry name" value="Cyt_P450"/>
</dbReference>
<keyword evidence="3 4" id="KW-0408">Iron</keyword>
<dbReference type="CDD" id="cd11053">
    <property type="entry name" value="CYP110-like"/>
    <property type="match status" value="1"/>
</dbReference>
<evidence type="ECO:0000256" key="2">
    <source>
        <dbReference type="ARBA" id="ARBA00010617"/>
    </source>
</evidence>
<feature type="binding site" description="axial binding residue" evidence="3">
    <location>
        <position position="398"/>
    </location>
    <ligand>
        <name>heme</name>
        <dbReference type="ChEBI" id="CHEBI:30413"/>
    </ligand>
    <ligandPart>
        <name>Fe</name>
        <dbReference type="ChEBI" id="CHEBI:18248"/>
    </ligandPart>
</feature>
<dbReference type="Proteomes" id="UP000470404">
    <property type="component" value="Unassembled WGS sequence"/>
</dbReference>